<dbReference type="PANTHER" id="PTHR43157:SF31">
    <property type="entry name" value="PHOSPHATIDYLINOSITOL-GLYCAN BIOSYNTHESIS CLASS F PROTEIN"/>
    <property type="match status" value="1"/>
</dbReference>
<proteinExistence type="predicted"/>
<keyword evidence="3" id="KW-1185">Reference proteome</keyword>
<dbReference type="PANTHER" id="PTHR43157">
    <property type="entry name" value="PHOSPHATIDYLINOSITOL-GLYCAN BIOSYNTHESIS CLASS F PROTEIN-RELATED"/>
    <property type="match status" value="1"/>
</dbReference>
<dbReference type="InterPro" id="IPR036291">
    <property type="entry name" value="NAD(P)-bd_dom_sf"/>
</dbReference>
<reference evidence="2" key="1">
    <citation type="submission" date="2021-02" db="EMBL/GenBank/DDBJ databases">
        <title>Activity-based single-cell genomes from oceanic crustal fluid captures similar information to metagenomic and metatranscriptomic surveys with orders of magnitude less sampling.</title>
        <authorList>
            <person name="D'Angelo T.S."/>
            <person name="Orcutt B.N."/>
        </authorList>
    </citation>
    <scope>NUCLEOTIDE SEQUENCE [LARGE SCALE GENOMIC DNA]</scope>
    <source>
        <strain evidence="2">AH-315-J10</strain>
    </source>
</reference>
<comment type="caution">
    <text evidence="2">The sequence shown here is derived from an EMBL/GenBank/DDBJ whole genome shotgun (WGS) entry which is preliminary data.</text>
</comment>
<evidence type="ECO:0000256" key="1">
    <source>
        <dbReference type="ARBA" id="ARBA00023002"/>
    </source>
</evidence>
<keyword evidence="1" id="KW-0560">Oxidoreductase</keyword>
<evidence type="ECO:0000313" key="2">
    <source>
        <dbReference type="EMBL" id="MBN4059582.1"/>
    </source>
</evidence>
<dbReference type="Pfam" id="PF00106">
    <property type="entry name" value="adh_short"/>
    <property type="match status" value="1"/>
</dbReference>
<dbReference type="EMBL" id="JAFIUH010000005">
    <property type="protein sequence ID" value="MBN4059582.1"/>
    <property type="molecule type" value="Genomic_DNA"/>
</dbReference>
<gene>
    <name evidence="2" type="ORF">JYT35_00520</name>
</gene>
<dbReference type="Proteomes" id="UP000724964">
    <property type="component" value="Unassembled WGS sequence"/>
</dbReference>
<sequence>MAGKTVVITGTTSGTGKIAATTVAELGARVLVLNRASERSSASFAELAAAHPDADLHNVECDLQSFASVQAAAEHVAELCPDGVHVLCNNAGVMALGDTATGDGFDVQMQTNHLSHFLLTRELMPLLELAAEAAGDARIVNHSSIARMTPSKTLQAKFLERKGGQLGGDGSRIQNMLLRGPRWLRYNQSKLANAAFSAALHHRLQSNGSSVKALVAHPGFSNTHLQQNSVKEGGMGSLFTGVMMRFSQSPEDGAMGILSGICLPDVKSGQFYGPGSGAMAMRGKAEPFALETYYDNDQTRDLLWQKSEEAVGGAFTI</sequence>
<dbReference type="InterPro" id="IPR002347">
    <property type="entry name" value="SDR_fam"/>
</dbReference>
<dbReference type="Gene3D" id="3.40.50.720">
    <property type="entry name" value="NAD(P)-binding Rossmann-like Domain"/>
    <property type="match status" value="1"/>
</dbReference>
<evidence type="ECO:0000313" key="3">
    <source>
        <dbReference type="Proteomes" id="UP000724964"/>
    </source>
</evidence>
<dbReference type="PRINTS" id="PR00081">
    <property type="entry name" value="GDHRDH"/>
</dbReference>
<accession>A0ABS3AQH8</accession>
<organism evidence="2 3">
    <name type="scientific">Acidimicrobium ferrooxidans</name>
    <dbReference type="NCBI Taxonomy" id="53635"/>
    <lineage>
        <taxon>Bacteria</taxon>
        <taxon>Bacillati</taxon>
        <taxon>Actinomycetota</taxon>
        <taxon>Acidimicrobiia</taxon>
        <taxon>Acidimicrobiales</taxon>
        <taxon>Acidimicrobiaceae</taxon>
        <taxon>Acidimicrobium</taxon>
    </lineage>
</organism>
<protein>
    <submittedName>
        <fullName evidence="2">SDR family NAD(P)-dependent oxidoreductase</fullName>
    </submittedName>
</protein>
<dbReference type="SUPFAM" id="SSF51735">
    <property type="entry name" value="NAD(P)-binding Rossmann-fold domains"/>
    <property type="match status" value="1"/>
</dbReference>
<name>A0ABS3AQH8_9ACTN</name>